<comment type="caution">
    <text evidence="5">The sequence shown here is derived from an EMBL/GenBank/DDBJ whole genome shotgun (WGS) entry which is preliminary data.</text>
</comment>
<dbReference type="InterPro" id="IPR003833">
    <property type="entry name" value="CT_C_D"/>
</dbReference>
<keyword evidence="6" id="KW-1185">Reference proteome</keyword>
<dbReference type="STRING" id="55209.HA50_22195"/>
<dbReference type="NCBIfam" id="TIGR00370">
    <property type="entry name" value="5-oxoprolinase subunit PxpB"/>
    <property type="match status" value="1"/>
</dbReference>
<dbReference type="InterPro" id="IPR029000">
    <property type="entry name" value="Cyclophilin-like_dom_sf"/>
</dbReference>
<keyword evidence="1" id="KW-0547">Nucleotide-binding</keyword>
<dbReference type="SUPFAM" id="SSF50891">
    <property type="entry name" value="Cyclophilin-like"/>
    <property type="match status" value="1"/>
</dbReference>
<keyword evidence="3" id="KW-0067">ATP-binding</keyword>
<proteinExistence type="predicted"/>
<dbReference type="SMART" id="SM00796">
    <property type="entry name" value="AHS1"/>
    <property type="match status" value="1"/>
</dbReference>
<keyword evidence="2 5" id="KW-0378">Hydrolase</keyword>
<sequence length="243" mass="26750">MNEDVVPLSWAIQTIADQAVNIDFGEVIDARVNQRVTSLAAAIRQQNIAGVTGCIPTYRSLTVTYDSVVIRQRELIQAVELLLNTDVLHTPPRKCWLIPACYGGDYGIDLASSATTLGLTPAELIEIHSAQPYRIYMIGFMPGFAYLGGLDPRLHLARRTSPRQEVPGGSISIGGVQSAIGSVAAPSGWHLLARTPVKSFDPQREQPFLFNAGEEVRFIPVSEHDYQTLLADRHYQPEWSLLP</sequence>
<dbReference type="GO" id="GO:0016787">
    <property type="term" value="F:hydrolase activity"/>
    <property type="evidence" value="ECO:0007669"/>
    <property type="project" value="UniProtKB-KW"/>
</dbReference>
<dbReference type="AlphaFoldDB" id="A0A1X1EK91"/>
<dbReference type="Gene3D" id="2.40.100.10">
    <property type="entry name" value="Cyclophilin-like"/>
    <property type="match status" value="1"/>
</dbReference>
<dbReference type="Proteomes" id="UP000193749">
    <property type="component" value="Unassembled WGS sequence"/>
</dbReference>
<protein>
    <submittedName>
        <fullName evidence="5">Allophanate hydrolase</fullName>
    </submittedName>
</protein>
<evidence type="ECO:0000256" key="2">
    <source>
        <dbReference type="ARBA" id="ARBA00022801"/>
    </source>
</evidence>
<dbReference type="InterPro" id="IPR010016">
    <property type="entry name" value="PxpB"/>
</dbReference>
<gene>
    <name evidence="5" type="ORF">HA50_22195</name>
</gene>
<evidence type="ECO:0000256" key="3">
    <source>
        <dbReference type="ARBA" id="ARBA00022840"/>
    </source>
</evidence>
<accession>A0A1X1EK91</accession>
<dbReference type="Pfam" id="PF02682">
    <property type="entry name" value="CT_C_D"/>
    <property type="match status" value="1"/>
</dbReference>
<dbReference type="EMBL" id="MLJI01000002">
    <property type="protein sequence ID" value="ORM89360.1"/>
    <property type="molecule type" value="Genomic_DNA"/>
</dbReference>
<dbReference type="RefSeq" id="WP_244193638.1">
    <property type="nucleotide sequence ID" value="NZ_JAGGMY010000002.1"/>
</dbReference>
<dbReference type="PANTHER" id="PTHR34698:SF2">
    <property type="entry name" value="5-OXOPROLINASE SUBUNIT B"/>
    <property type="match status" value="1"/>
</dbReference>
<feature type="domain" description="Carboxyltransferase" evidence="4">
    <location>
        <begin position="10"/>
        <end position="210"/>
    </location>
</feature>
<evidence type="ECO:0000256" key="1">
    <source>
        <dbReference type="ARBA" id="ARBA00022741"/>
    </source>
</evidence>
<evidence type="ECO:0000313" key="5">
    <source>
        <dbReference type="EMBL" id="ORM89360.1"/>
    </source>
</evidence>
<dbReference type="PANTHER" id="PTHR34698">
    <property type="entry name" value="5-OXOPROLINASE SUBUNIT B"/>
    <property type="match status" value="1"/>
</dbReference>
<reference evidence="5 6" key="1">
    <citation type="journal article" date="2017" name="Antonie Van Leeuwenhoek">
        <title>Phylogenomic resolution of the bacterial genus Pantoea and its relationship with Erwinia and Tatumella.</title>
        <authorList>
            <person name="Palmer M."/>
            <person name="Steenkamp E.T."/>
            <person name="Coetzee M.P."/>
            <person name="Chan W.Y."/>
            <person name="van Zyl E."/>
            <person name="De Maayer P."/>
            <person name="Coutinho T.A."/>
            <person name="Blom J."/>
            <person name="Smits T.H."/>
            <person name="Duffy B."/>
            <person name="Venter S.N."/>
        </authorList>
    </citation>
    <scope>NUCLEOTIDE SEQUENCE [LARGE SCALE GENOMIC DNA]</scope>
    <source>
        <strain evidence="5 6">LMG 2657</strain>
    </source>
</reference>
<dbReference type="GO" id="GO:0005524">
    <property type="term" value="F:ATP binding"/>
    <property type="evidence" value="ECO:0007669"/>
    <property type="project" value="UniProtKB-KW"/>
</dbReference>
<evidence type="ECO:0000313" key="6">
    <source>
        <dbReference type="Proteomes" id="UP000193749"/>
    </source>
</evidence>
<evidence type="ECO:0000259" key="4">
    <source>
        <dbReference type="SMART" id="SM00796"/>
    </source>
</evidence>
<dbReference type="SUPFAM" id="SSF160467">
    <property type="entry name" value="PH0987 N-terminal domain-like"/>
    <property type="match status" value="1"/>
</dbReference>
<organism evidence="5 6">
    <name type="scientific">Pantoea cypripedii</name>
    <name type="common">Pectobacterium cypripedii</name>
    <name type="synonym">Erwinia cypripedii</name>
    <dbReference type="NCBI Taxonomy" id="55209"/>
    <lineage>
        <taxon>Bacteria</taxon>
        <taxon>Pseudomonadati</taxon>
        <taxon>Pseudomonadota</taxon>
        <taxon>Gammaproteobacteria</taxon>
        <taxon>Enterobacterales</taxon>
        <taxon>Erwiniaceae</taxon>
        <taxon>Pantoea</taxon>
    </lineage>
</organism>
<name>A0A1X1EK91_PANCY</name>
<dbReference type="Gene3D" id="3.30.1360.40">
    <property type="match status" value="1"/>
</dbReference>